<dbReference type="Proteomes" id="UP000186720">
    <property type="component" value="Unassembled WGS sequence"/>
</dbReference>
<proteinExistence type="predicted"/>
<dbReference type="Pfam" id="PF05402">
    <property type="entry name" value="PqqD"/>
    <property type="match status" value="1"/>
</dbReference>
<dbReference type="RefSeq" id="WP_083627498.1">
    <property type="nucleotide sequence ID" value="NZ_FPAM01000007.1"/>
</dbReference>
<comment type="caution">
    <text evidence="1">The sequence shown here is derived from an EMBL/GenBank/DDBJ whole genome shotgun (WGS) entry which is preliminary data.</text>
</comment>
<dbReference type="EMBL" id="MPPL01000001">
    <property type="protein sequence ID" value="OKS89167.1"/>
    <property type="molecule type" value="Genomic_DNA"/>
</dbReference>
<dbReference type="STRING" id="1302689.RG47T_4649"/>
<name>A0A1Q6A594_9SPHI</name>
<sequence length="95" mass="10547">MTIFTKTPEPADPVIMKIKKNIATSENGFIFNPATGDSFSGNAIASAIILAMKNGDTEAQIKQSILAQYEVTAEQLNRDWDDWILQLKEANLLEF</sequence>
<evidence type="ECO:0000313" key="1">
    <source>
        <dbReference type="EMBL" id="OKS89167.1"/>
    </source>
</evidence>
<organism evidence="1 2">
    <name type="scientific">Mucilaginibacter polytrichastri</name>
    <dbReference type="NCBI Taxonomy" id="1302689"/>
    <lineage>
        <taxon>Bacteria</taxon>
        <taxon>Pseudomonadati</taxon>
        <taxon>Bacteroidota</taxon>
        <taxon>Sphingobacteriia</taxon>
        <taxon>Sphingobacteriales</taxon>
        <taxon>Sphingobacteriaceae</taxon>
        <taxon>Mucilaginibacter</taxon>
    </lineage>
</organism>
<evidence type="ECO:0008006" key="3">
    <source>
        <dbReference type="Google" id="ProtNLM"/>
    </source>
</evidence>
<gene>
    <name evidence="1" type="ORF">RG47T_4649</name>
</gene>
<reference evidence="1 2" key="1">
    <citation type="submission" date="2016-11" db="EMBL/GenBank/DDBJ databases">
        <title>Whole Genome Sequencing of Mucilaginibacter polytrichastri RG4-7(T) isolated from the moss sample.</title>
        <authorList>
            <person name="Li Y."/>
        </authorList>
    </citation>
    <scope>NUCLEOTIDE SEQUENCE [LARGE SCALE GENOMIC DNA]</scope>
    <source>
        <strain evidence="1 2">RG4-7</strain>
    </source>
</reference>
<accession>A0A1Q6A594</accession>
<keyword evidence="2" id="KW-1185">Reference proteome</keyword>
<evidence type="ECO:0000313" key="2">
    <source>
        <dbReference type="Proteomes" id="UP000186720"/>
    </source>
</evidence>
<dbReference type="OrthoDB" id="5373226at2"/>
<protein>
    <recommendedName>
        <fullName evidence="3">Coenzyme PQQ synthesis protein D</fullName>
    </recommendedName>
</protein>
<dbReference type="AlphaFoldDB" id="A0A1Q6A594"/>
<dbReference type="InterPro" id="IPR008792">
    <property type="entry name" value="PQQD"/>
</dbReference>